<dbReference type="SUPFAM" id="SSF51905">
    <property type="entry name" value="FAD/NAD(P)-binding domain"/>
    <property type="match status" value="1"/>
</dbReference>
<evidence type="ECO:0000256" key="4">
    <source>
        <dbReference type="ARBA" id="ARBA00023002"/>
    </source>
</evidence>
<name>A0A2V1AXA2_9ASCO</name>
<dbReference type="PRINTS" id="PR00368">
    <property type="entry name" value="FADPNR"/>
</dbReference>
<feature type="domain" description="FAD/NAD(P)-binding" evidence="5">
    <location>
        <begin position="17"/>
        <end position="345"/>
    </location>
</feature>
<evidence type="ECO:0000256" key="2">
    <source>
        <dbReference type="ARBA" id="ARBA00022630"/>
    </source>
</evidence>
<keyword evidence="4" id="KW-0560">Oxidoreductase</keyword>
<keyword evidence="7" id="KW-1185">Reference proteome</keyword>
<proteinExistence type="inferred from homology"/>
<dbReference type="GeneID" id="37010341"/>
<dbReference type="GO" id="GO:0005737">
    <property type="term" value="C:cytoplasm"/>
    <property type="evidence" value="ECO:0007669"/>
    <property type="project" value="TreeGrafter"/>
</dbReference>
<dbReference type="Pfam" id="PF07992">
    <property type="entry name" value="Pyr_redox_2"/>
    <property type="match status" value="1"/>
</dbReference>
<dbReference type="RefSeq" id="XP_025343382.1">
    <property type="nucleotide sequence ID" value="XM_025488615.1"/>
</dbReference>
<dbReference type="EMBL" id="PKFO01000008">
    <property type="protein sequence ID" value="PVH22442.1"/>
    <property type="molecule type" value="Genomic_DNA"/>
</dbReference>
<protein>
    <recommendedName>
        <fullName evidence="5">FAD/NAD(P)-binding domain-containing protein</fullName>
    </recommendedName>
</protein>
<dbReference type="AlphaFoldDB" id="A0A2V1AXA2"/>
<dbReference type="PRINTS" id="PR00411">
    <property type="entry name" value="PNDRDTASEI"/>
</dbReference>
<comment type="caution">
    <text evidence="6">The sequence shown here is derived from an EMBL/GenBank/DDBJ whole genome shotgun (WGS) entry which is preliminary data.</text>
</comment>
<organism evidence="6 7">
    <name type="scientific">Candidozyma haemuli</name>
    <dbReference type="NCBI Taxonomy" id="45357"/>
    <lineage>
        <taxon>Eukaryota</taxon>
        <taxon>Fungi</taxon>
        <taxon>Dikarya</taxon>
        <taxon>Ascomycota</taxon>
        <taxon>Saccharomycotina</taxon>
        <taxon>Pichiomycetes</taxon>
        <taxon>Metschnikowiaceae</taxon>
        <taxon>Candidozyma</taxon>
    </lineage>
</organism>
<evidence type="ECO:0000313" key="6">
    <source>
        <dbReference type="EMBL" id="PVH22442.1"/>
    </source>
</evidence>
<dbReference type="STRING" id="45357.A0A2V1AXA2"/>
<keyword evidence="3" id="KW-0274">FAD</keyword>
<accession>A0A2V1AXA2</accession>
<dbReference type="PANTHER" id="PTHR43735">
    <property type="entry name" value="APOPTOSIS-INDUCING FACTOR 1"/>
    <property type="match status" value="1"/>
</dbReference>
<evidence type="ECO:0000256" key="3">
    <source>
        <dbReference type="ARBA" id="ARBA00022827"/>
    </source>
</evidence>
<dbReference type="PANTHER" id="PTHR43735:SF3">
    <property type="entry name" value="FERROPTOSIS SUPPRESSOR PROTEIN 1"/>
    <property type="match status" value="1"/>
</dbReference>
<dbReference type="GO" id="GO:0004174">
    <property type="term" value="F:electron-transferring-flavoprotein dehydrogenase activity"/>
    <property type="evidence" value="ECO:0007669"/>
    <property type="project" value="TreeGrafter"/>
</dbReference>
<dbReference type="GO" id="GO:0050660">
    <property type="term" value="F:flavin adenine dinucleotide binding"/>
    <property type="evidence" value="ECO:0007669"/>
    <property type="project" value="TreeGrafter"/>
</dbReference>
<gene>
    <name evidence="6" type="ORF">CXQ85_005011</name>
</gene>
<dbReference type="InterPro" id="IPR023753">
    <property type="entry name" value="FAD/NAD-binding_dom"/>
</dbReference>
<evidence type="ECO:0000313" key="7">
    <source>
        <dbReference type="Proteomes" id="UP000244309"/>
    </source>
</evidence>
<evidence type="ECO:0000259" key="5">
    <source>
        <dbReference type="Pfam" id="PF07992"/>
    </source>
</evidence>
<comment type="similarity">
    <text evidence="1">Belongs to the FAD-dependent oxidoreductase family.</text>
</comment>
<dbReference type="InterPro" id="IPR036188">
    <property type="entry name" value="FAD/NAD-bd_sf"/>
</dbReference>
<keyword evidence="2" id="KW-0285">Flavoprotein</keyword>
<dbReference type="Gene3D" id="3.50.50.100">
    <property type="match status" value="1"/>
</dbReference>
<evidence type="ECO:0000256" key="1">
    <source>
        <dbReference type="ARBA" id="ARBA00006442"/>
    </source>
</evidence>
<reference evidence="6 7" key="1">
    <citation type="submission" date="2017-12" db="EMBL/GenBank/DDBJ databases">
        <title>Genome Sequence of a Multidrug-Resistant Candida haemulonii Isolate from a Patient with Chronic Leg Ulcers in Israel.</title>
        <authorList>
            <person name="Chow N.A."/>
            <person name="Gade L."/>
            <person name="Batra D."/>
            <person name="Rowe L.A."/>
            <person name="Ben-Ami R."/>
            <person name="Loparev V.N."/>
            <person name="Litvintseva A.P."/>
        </authorList>
    </citation>
    <scope>NUCLEOTIDE SEQUENCE [LARGE SCALE GENOMIC DNA]</scope>
    <source>
        <strain evidence="6 7">B11899</strain>
    </source>
</reference>
<sequence>MTKLASVSKSVAALTTNVLVVGGSFGGMASIVSLKASLKENKPKSRVSVTLVEPKAGFLNVLGVPRAIVDPTFATTQYVPIEQYSAFQFDRLVSDDEYVLKSAGQKIDPEANEDIELTYVQGSITKLSKNVAEYQLNNGTGGTDKIKFDYCVLAAGRNRTWPTSPDALNAENYLKEMKDFNSQVKKCNKIAVVGAGAVGIEIAGDIKTKHQDKEVMLIHPHPTFPPEQLTDEFKKAVRESLERADVKVMTGLRVKRELDNHNLELTNGDIIEADFTYWCNSFKNNTTLLDEELSKYISPKNNIFTNSYFQLHHPETKESVDNIFSVGDMVEFPVIKTAGWAISMGRATGKNLSGLLVDGKLVEEYPGDRSNAMLLVCGNEDIVSEVGGNVEINNPNYVEQYKTYRFKTVRGTLGI</sequence>
<dbReference type="Proteomes" id="UP000244309">
    <property type="component" value="Unassembled WGS sequence"/>
</dbReference>
<dbReference type="OrthoDB" id="202203at2759"/>
<dbReference type="VEuPathDB" id="FungiDB:CXQ85_005011"/>